<dbReference type="RefSeq" id="XP_002501452.1">
    <property type="nucleotide sequence ID" value="XM_002501406.1"/>
</dbReference>
<dbReference type="GeneID" id="8242738"/>
<sequence>MESYALSAVASHFATRASGKESSIGMFVATRASMIAPRSSANASSCPRRAATSAAARVNARSSSLLGSPFTPTKVTVAPRRAAARRGSAVRVKALFGPPPNPELLLAEGKAKYAEGERMQGYKTFEKALRADDIPLEVRQELLYCCMCCCAAFGDVETAKQHMRDMNLAGMPFDVAMLKEEYMPMEAGAQMKNQLKKFAAGELKSQGTVQREIFERQREASGMTPAGGGGQKPQRMGDMDLMNLDLNDTSAEVGDIAKRVGGLVVLSIVGFIGLFQAGLTLLR</sequence>
<dbReference type="InParanoid" id="C1E4E7"/>
<dbReference type="EMBL" id="CP001325">
    <property type="protein sequence ID" value="ACO62710.1"/>
    <property type="molecule type" value="Genomic_DNA"/>
</dbReference>
<protein>
    <submittedName>
        <fullName evidence="2">Uncharacterized protein</fullName>
    </submittedName>
</protein>
<keyword evidence="1" id="KW-0812">Transmembrane</keyword>
<evidence type="ECO:0000313" key="2">
    <source>
        <dbReference type="EMBL" id="ACO62710.1"/>
    </source>
</evidence>
<dbReference type="Proteomes" id="UP000002009">
    <property type="component" value="Chromosome 4"/>
</dbReference>
<keyword evidence="1" id="KW-1133">Transmembrane helix</keyword>
<proteinExistence type="predicted"/>
<evidence type="ECO:0000256" key="1">
    <source>
        <dbReference type="SAM" id="Phobius"/>
    </source>
</evidence>
<keyword evidence="1" id="KW-0472">Membrane</keyword>
<keyword evidence="3" id="KW-1185">Reference proteome</keyword>
<evidence type="ECO:0000313" key="3">
    <source>
        <dbReference type="Proteomes" id="UP000002009"/>
    </source>
</evidence>
<organism evidence="2 3">
    <name type="scientific">Micromonas commoda (strain RCC299 / NOUM17 / CCMP2709)</name>
    <name type="common">Picoplanktonic green alga</name>
    <dbReference type="NCBI Taxonomy" id="296587"/>
    <lineage>
        <taxon>Eukaryota</taxon>
        <taxon>Viridiplantae</taxon>
        <taxon>Chlorophyta</taxon>
        <taxon>Mamiellophyceae</taxon>
        <taxon>Mamiellales</taxon>
        <taxon>Mamiellaceae</taxon>
        <taxon>Micromonas</taxon>
    </lineage>
</organism>
<dbReference type="OMA" id="ELLYCCM"/>
<dbReference type="eggNOG" id="ENOG502SDWC">
    <property type="taxonomic scope" value="Eukaryota"/>
</dbReference>
<reference evidence="2 3" key="1">
    <citation type="journal article" date="2009" name="Science">
        <title>Green evolution and dynamic adaptations revealed by genomes of the marine picoeukaryotes Micromonas.</title>
        <authorList>
            <person name="Worden A.Z."/>
            <person name="Lee J.H."/>
            <person name="Mock T."/>
            <person name="Rouze P."/>
            <person name="Simmons M.P."/>
            <person name="Aerts A.L."/>
            <person name="Allen A.E."/>
            <person name="Cuvelier M.L."/>
            <person name="Derelle E."/>
            <person name="Everett M.V."/>
            <person name="Foulon E."/>
            <person name="Grimwood J."/>
            <person name="Gundlach H."/>
            <person name="Henrissat B."/>
            <person name="Napoli C."/>
            <person name="McDonald S.M."/>
            <person name="Parker M.S."/>
            <person name="Rombauts S."/>
            <person name="Salamov A."/>
            <person name="Von Dassow P."/>
            <person name="Badger J.H."/>
            <person name="Coutinho P.M."/>
            <person name="Demir E."/>
            <person name="Dubchak I."/>
            <person name="Gentemann C."/>
            <person name="Eikrem W."/>
            <person name="Gready J.E."/>
            <person name="John U."/>
            <person name="Lanier W."/>
            <person name="Lindquist E.A."/>
            <person name="Lucas S."/>
            <person name="Mayer K.F."/>
            <person name="Moreau H."/>
            <person name="Not F."/>
            <person name="Otillar R."/>
            <person name="Panaud O."/>
            <person name="Pangilinan J."/>
            <person name="Paulsen I."/>
            <person name="Piegu B."/>
            <person name="Poliakov A."/>
            <person name="Robbens S."/>
            <person name="Schmutz J."/>
            <person name="Toulza E."/>
            <person name="Wyss T."/>
            <person name="Zelensky A."/>
            <person name="Zhou K."/>
            <person name="Armbrust E.V."/>
            <person name="Bhattacharya D."/>
            <person name="Goodenough U.W."/>
            <person name="Van de Peer Y."/>
            <person name="Grigoriev I.V."/>
        </authorList>
    </citation>
    <scope>NUCLEOTIDE SEQUENCE [LARGE SCALE GENOMIC DNA]</scope>
    <source>
        <strain evidence="3">RCC299 / NOUM17</strain>
    </source>
</reference>
<feature type="transmembrane region" description="Helical" evidence="1">
    <location>
        <begin position="260"/>
        <end position="282"/>
    </location>
</feature>
<dbReference type="OrthoDB" id="496594at2759"/>
<name>C1E4E7_MICCC</name>
<dbReference type="KEGG" id="mis:MICPUN_58010"/>
<accession>C1E4E7</accession>
<dbReference type="AlphaFoldDB" id="C1E4E7"/>
<gene>
    <name evidence="2" type="ORF">MICPUN_58010</name>
</gene>